<protein>
    <submittedName>
        <fullName evidence="2">Uncharacterized protein</fullName>
    </submittedName>
</protein>
<organism evidence="2 3">
    <name type="scientific">Rhypophila decipiens</name>
    <dbReference type="NCBI Taxonomy" id="261697"/>
    <lineage>
        <taxon>Eukaryota</taxon>
        <taxon>Fungi</taxon>
        <taxon>Dikarya</taxon>
        <taxon>Ascomycota</taxon>
        <taxon>Pezizomycotina</taxon>
        <taxon>Sordariomycetes</taxon>
        <taxon>Sordariomycetidae</taxon>
        <taxon>Sordariales</taxon>
        <taxon>Naviculisporaceae</taxon>
        <taxon>Rhypophila</taxon>
    </lineage>
</organism>
<feature type="chain" id="PRO_5042899572" evidence="1">
    <location>
        <begin position="24"/>
        <end position="197"/>
    </location>
</feature>
<feature type="signal peptide" evidence="1">
    <location>
        <begin position="1"/>
        <end position="23"/>
    </location>
</feature>
<evidence type="ECO:0000313" key="2">
    <source>
        <dbReference type="EMBL" id="KAK4207090.1"/>
    </source>
</evidence>
<comment type="caution">
    <text evidence="2">The sequence shown here is derived from an EMBL/GenBank/DDBJ whole genome shotgun (WGS) entry which is preliminary data.</text>
</comment>
<name>A0AAN6XV15_9PEZI</name>
<gene>
    <name evidence="2" type="ORF">QBC37DRAFT_487735</name>
</gene>
<evidence type="ECO:0000256" key="1">
    <source>
        <dbReference type="SAM" id="SignalP"/>
    </source>
</evidence>
<keyword evidence="3" id="KW-1185">Reference proteome</keyword>
<reference evidence="2" key="1">
    <citation type="journal article" date="2023" name="Mol. Phylogenet. Evol.">
        <title>Genome-scale phylogeny and comparative genomics of the fungal order Sordariales.</title>
        <authorList>
            <person name="Hensen N."/>
            <person name="Bonometti L."/>
            <person name="Westerberg I."/>
            <person name="Brannstrom I.O."/>
            <person name="Guillou S."/>
            <person name="Cros-Aarteil S."/>
            <person name="Calhoun S."/>
            <person name="Haridas S."/>
            <person name="Kuo A."/>
            <person name="Mondo S."/>
            <person name="Pangilinan J."/>
            <person name="Riley R."/>
            <person name="LaButti K."/>
            <person name="Andreopoulos B."/>
            <person name="Lipzen A."/>
            <person name="Chen C."/>
            <person name="Yan M."/>
            <person name="Daum C."/>
            <person name="Ng V."/>
            <person name="Clum A."/>
            <person name="Steindorff A."/>
            <person name="Ohm R.A."/>
            <person name="Martin F."/>
            <person name="Silar P."/>
            <person name="Natvig D.O."/>
            <person name="Lalanne C."/>
            <person name="Gautier V."/>
            <person name="Ament-Velasquez S.L."/>
            <person name="Kruys A."/>
            <person name="Hutchinson M.I."/>
            <person name="Powell A.J."/>
            <person name="Barry K."/>
            <person name="Miller A.N."/>
            <person name="Grigoriev I.V."/>
            <person name="Debuchy R."/>
            <person name="Gladieux P."/>
            <person name="Hiltunen Thoren M."/>
            <person name="Johannesson H."/>
        </authorList>
    </citation>
    <scope>NUCLEOTIDE SEQUENCE</scope>
    <source>
        <strain evidence="2">PSN293</strain>
    </source>
</reference>
<proteinExistence type="predicted"/>
<dbReference type="Proteomes" id="UP001301769">
    <property type="component" value="Unassembled WGS sequence"/>
</dbReference>
<sequence length="197" mass="21573">MVSLNALLTTVAAVVVAAPGVLANTIQLAADVPDIITYDAPTKRSIGDKFGKRITEGGVDPYAGYTCAPWYPLNPVPENPNCWENNCYRGFINGRQGQEAFHCPSVAFDYCCQWYSLNANDKDYIVRNGIFYFFLPWSSFCGAAGPFASDAQVNDAITYIDDTCACTLQHKVRVTLSDDYAVLNPLPVTDPTCAQNF</sequence>
<keyword evidence="1" id="KW-0732">Signal</keyword>
<dbReference type="EMBL" id="MU858321">
    <property type="protein sequence ID" value="KAK4207090.1"/>
    <property type="molecule type" value="Genomic_DNA"/>
</dbReference>
<reference evidence="2" key="2">
    <citation type="submission" date="2023-05" db="EMBL/GenBank/DDBJ databases">
        <authorList>
            <consortium name="Lawrence Berkeley National Laboratory"/>
            <person name="Steindorff A."/>
            <person name="Hensen N."/>
            <person name="Bonometti L."/>
            <person name="Westerberg I."/>
            <person name="Brannstrom I.O."/>
            <person name="Guillou S."/>
            <person name="Cros-Aarteil S."/>
            <person name="Calhoun S."/>
            <person name="Haridas S."/>
            <person name="Kuo A."/>
            <person name="Mondo S."/>
            <person name="Pangilinan J."/>
            <person name="Riley R."/>
            <person name="Labutti K."/>
            <person name="Andreopoulos B."/>
            <person name="Lipzen A."/>
            <person name="Chen C."/>
            <person name="Yanf M."/>
            <person name="Daum C."/>
            <person name="Ng V."/>
            <person name="Clum A."/>
            <person name="Ohm R."/>
            <person name="Martin F."/>
            <person name="Silar P."/>
            <person name="Natvig D."/>
            <person name="Lalanne C."/>
            <person name="Gautier V."/>
            <person name="Ament-Velasquez S.L."/>
            <person name="Kruys A."/>
            <person name="Hutchinson M.I."/>
            <person name="Powell A.J."/>
            <person name="Barry K."/>
            <person name="Miller A.N."/>
            <person name="Grigoriev I.V."/>
            <person name="Debuchy R."/>
            <person name="Gladieux P."/>
            <person name="Thoren M.H."/>
            <person name="Johannesson H."/>
        </authorList>
    </citation>
    <scope>NUCLEOTIDE SEQUENCE</scope>
    <source>
        <strain evidence="2">PSN293</strain>
    </source>
</reference>
<dbReference type="AlphaFoldDB" id="A0AAN6XV15"/>
<accession>A0AAN6XV15</accession>
<evidence type="ECO:0000313" key="3">
    <source>
        <dbReference type="Proteomes" id="UP001301769"/>
    </source>
</evidence>